<evidence type="ECO:0000313" key="1">
    <source>
        <dbReference type="EMBL" id="WLR41261.1"/>
    </source>
</evidence>
<accession>A0ABY9JPE8</accession>
<keyword evidence="2" id="KW-1185">Reference proteome</keyword>
<proteinExistence type="predicted"/>
<gene>
    <name evidence="1" type="ORF">LC087_09955</name>
</gene>
<name>A0ABY9JPE8_9BACI</name>
<dbReference type="RefSeq" id="WP_226540252.1">
    <property type="nucleotide sequence ID" value="NZ_CP129013.1"/>
</dbReference>
<dbReference type="EMBL" id="CP129013">
    <property type="protein sequence ID" value="WLR41261.1"/>
    <property type="molecule type" value="Genomic_DNA"/>
</dbReference>
<evidence type="ECO:0000313" key="2">
    <source>
        <dbReference type="Proteomes" id="UP001197974"/>
    </source>
</evidence>
<dbReference type="Proteomes" id="UP001197974">
    <property type="component" value="Chromosome"/>
</dbReference>
<organism evidence="1 2">
    <name type="scientific">Bacillus carboniphilus</name>
    <dbReference type="NCBI Taxonomy" id="86663"/>
    <lineage>
        <taxon>Bacteria</taxon>
        <taxon>Bacillati</taxon>
        <taxon>Bacillota</taxon>
        <taxon>Bacilli</taxon>
        <taxon>Bacillales</taxon>
        <taxon>Bacillaceae</taxon>
        <taxon>Bacillus</taxon>
    </lineage>
</organism>
<reference evidence="1 2" key="1">
    <citation type="submission" date="2023-06" db="EMBL/GenBank/DDBJ databases">
        <title>Five Gram-positive bacteria isolated from mangrove sediments in Shenzhen, Guangdong, China.</title>
        <authorList>
            <person name="Yu S."/>
            <person name="Zheng W."/>
            <person name="Huang Y."/>
        </authorList>
    </citation>
    <scope>NUCLEOTIDE SEQUENCE [LARGE SCALE GENOMIC DNA]</scope>
    <source>
        <strain evidence="1 2">SaN35-3</strain>
    </source>
</reference>
<protein>
    <submittedName>
        <fullName evidence="1">Uncharacterized protein</fullName>
    </submittedName>
</protein>
<sequence>MVVDDPTFYVLDDQLVAQFEVRFMEGVARVECLLQNEQIVDYTIEYNGPVYLKQATIERSVSEMEKIVKNKLLL</sequence>